<dbReference type="PANTHER" id="PTHR42815">
    <property type="entry name" value="FAD-BINDING, PUTATIVE (AFU_ORTHOLOGUE AFUA_6G07600)-RELATED"/>
    <property type="match status" value="1"/>
</dbReference>
<feature type="domain" description="Pyridoxamine 5'-phosphate oxidase N-terminal" evidence="1">
    <location>
        <begin position="43"/>
        <end position="164"/>
    </location>
</feature>
<organism evidence="2 3">
    <name type="scientific">Mesorhizobium sangaii</name>
    <dbReference type="NCBI Taxonomy" id="505389"/>
    <lineage>
        <taxon>Bacteria</taxon>
        <taxon>Pseudomonadati</taxon>
        <taxon>Pseudomonadota</taxon>
        <taxon>Alphaproteobacteria</taxon>
        <taxon>Hyphomicrobiales</taxon>
        <taxon>Phyllobacteriaceae</taxon>
        <taxon>Mesorhizobium</taxon>
    </lineage>
</organism>
<dbReference type="Proteomes" id="UP000556329">
    <property type="component" value="Unassembled WGS sequence"/>
</dbReference>
<dbReference type="SUPFAM" id="SSF50475">
    <property type="entry name" value="FMN-binding split barrel"/>
    <property type="match status" value="1"/>
</dbReference>
<dbReference type="AlphaFoldDB" id="A0A841PGB8"/>
<evidence type="ECO:0000313" key="2">
    <source>
        <dbReference type="EMBL" id="MBB6412911.1"/>
    </source>
</evidence>
<reference evidence="2 3" key="1">
    <citation type="submission" date="2020-08" db="EMBL/GenBank/DDBJ databases">
        <title>Genomic Encyclopedia of Type Strains, Phase IV (KMG-IV): sequencing the most valuable type-strain genomes for metagenomic binning, comparative biology and taxonomic classification.</title>
        <authorList>
            <person name="Goeker M."/>
        </authorList>
    </citation>
    <scope>NUCLEOTIDE SEQUENCE [LARGE SCALE GENOMIC DNA]</scope>
    <source>
        <strain evidence="2 3">DSM 100039</strain>
    </source>
</reference>
<comment type="caution">
    <text evidence="2">The sequence shown here is derived from an EMBL/GenBank/DDBJ whole genome shotgun (WGS) entry which is preliminary data.</text>
</comment>
<dbReference type="Pfam" id="PF01243">
    <property type="entry name" value="PNPOx_N"/>
    <property type="match status" value="1"/>
</dbReference>
<evidence type="ECO:0000313" key="3">
    <source>
        <dbReference type="Proteomes" id="UP000556329"/>
    </source>
</evidence>
<sequence>MNAHAFTSDVAFTPTVKAIQARKGSRQSYARVEERGGWQADITPDLAAFIEMQTSVFLSTANRDGQPYIQHRGGPAGFLKVLDQHTIGFADFSGNRQFITQGNLTDNPQAFLFLIDYAHRQRIKIWGTARVVENDAELMARLMPQDYKARPEQVILFTVSAWDSNCPQHIPQRFEAADVAAALGERDKRIERLEQEIARLKGISGAAAGAGATAGE</sequence>
<gene>
    <name evidence="2" type="ORF">HNQ71_005603</name>
</gene>
<dbReference type="RefSeq" id="WP_184876194.1">
    <property type="nucleotide sequence ID" value="NZ_JACHEF010000006.1"/>
</dbReference>
<dbReference type="InterPro" id="IPR012349">
    <property type="entry name" value="Split_barrel_FMN-bd"/>
</dbReference>
<accession>A0A841PGB8</accession>
<dbReference type="InterPro" id="IPR011576">
    <property type="entry name" value="Pyridox_Oxase_N"/>
</dbReference>
<protein>
    <recommendedName>
        <fullName evidence="1">Pyridoxamine 5'-phosphate oxidase N-terminal domain-containing protein</fullName>
    </recommendedName>
</protein>
<proteinExistence type="predicted"/>
<dbReference type="EMBL" id="JACHEF010000006">
    <property type="protein sequence ID" value="MBB6412911.1"/>
    <property type="molecule type" value="Genomic_DNA"/>
</dbReference>
<name>A0A841PGB8_9HYPH</name>
<evidence type="ECO:0000259" key="1">
    <source>
        <dbReference type="Pfam" id="PF01243"/>
    </source>
</evidence>
<dbReference type="PANTHER" id="PTHR42815:SF2">
    <property type="entry name" value="FAD-BINDING, PUTATIVE (AFU_ORTHOLOGUE AFUA_6G07600)-RELATED"/>
    <property type="match status" value="1"/>
</dbReference>
<dbReference type="Gene3D" id="2.30.110.10">
    <property type="entry name" value="Electron Transport, Fmn-binding Protein, Chain A"/>
    <property type="match status" value="1"/>
</dbReference>
<keyword evidence="3" id="KW-1185">Reference proteome</keyword>